<comment type="caution">
    <text evidence="7">The sequence shown here is derived from an EMBL/GenBank/DDBJ whole genome shotgun (WGS) entry which is preliminary data.</text>
</comment>
<feature type="domain" description="PAS" evidence="5">
    <location>
        <begin position="25"/>
        <end position="60"/>
    </location>
</feature>
<dbReference type="Pfam" id="PF08447">
    <property type="entry name" value="PAS_3"/>
    <property type="match status" value="1"/>
</dbReference>
<dbReference type="Gene3D" id="3.30.450.20">
    <property type="entry name" value="PAS domain"/>
    <property type="match status" value="1"/>
</dbReference>
<dbReference type="PRINTS" id="PR00260">
    <property type="entry name" value="CHEMTRNSDUCR"/>
</dbReference>
<dbReference type="InterPro" id="IPR001610">
    <property type="entry name" value="PAC"/>
</dbReference>
<dbReference type="SMART" id="SM00086">
    <property type="entry name" value="PAC"/>
    <property type="match status" value="1"/>
</dbReference>
<protein>
    <submittedName>
        <fullName evidence="7">Methyl-accepting chemotaxis protein</fullName>
    </submittedName>
</protein>
<dbReference type="PROSITE" id="PS50112">
    <property type="entry name" value="PAS"/>
    <property type="match status" value="1"/>
</dbReference>
<accession>A0ABT8DQ05</accession>
<dbReference type="CDD" id="cd06225">
    <property type="entry name" value="HAMP"/>
    <property type="match status" value="1"/>
</dbReference>
<evidence type="ECO:0000256" key="1">
    <source>
        <dbReference type="ARBA" id="ARBA00029447"/>
    </source>
</evidence>
<evidence type="ECO:0000259" key="6">
    <source>
        <dbReference type="PROSITE" id="PS50885"/>
    </source>
</evidence>
<dbReference type="InterPro" id="IPR003660">
    <property type="entry name" value="HAMP_dom"/>
</dbReference>
<feature type="domain" description="HAMP" evidence="6">
    <location>
        <begin position="214"/>
        <end position="257"/>
    </location>
</feature>
<evidence type="ECO:0000256" key="2">
    <source>
        <dbReference type="PROSITE-ProRule" id="PRU00284"/>
    </source>
</evidence>
<dbReference type="InterPro" id="IPR051310">
    <property type="entry name" value="MCP_chemotaxis"/>
</dbReference>
<proteinExistence type="inferred from homology"/>
<name>A0ABT8DQ05_9BURK</name>
<evidence type="ECO:0000313" key="7">
    <source>
        <dbReference type="EMBL" id="MDN3920227.1"/>
    </source>
</evidence>
<dbReference type="SUPFAM" id="SSF55785">
    <property type="entry name" value="PYP-like sensor domain (PAS domain)"/>
    <property type="match status" value="1"/>
</dbReference>
<dbReference type="InterPro" id="IPR004089">
    <property type="entry name" value="MCPsignal_dom"/>
</dbReference>
<feature type="domain" description="Methyl-accepting transducer" evidence="4">
    <location>
        <begin position="271"/>
        <end position="500"/>
    </location>
</feature>
<evidence type="ECO:0000259" key="5">
    <source>
        <dbReference type="PROSITE" id="PS50112"/>
    </source>
</evidence>
<dbReference type="Gene3D" id="1.10.287.950">
    <property type="entry name" value="Methyl-accepting chemotaxis protein"/>
    <property type="match status" value="1"/>
</dbReference>
<keyword evidence="8" id="KW-1185">Reference proteome</keyword>
<dbReference type="Pfam" id="PF00672">
    <property type="entry name" value="HAMP"/>
    <property type="match status" value="1"/>
</dbReference>
<keyword evidence="3" id="KW-0472">Membrane</keyword>
<dbReference type="SMART" id="SM00283">
    <property type="entry name" value="MA"/>
    <property type="match status" value="1"/>
</dbReference>
<dbReference type="Pfam" id="PF00015">
    <property type="entry name" value="MCPsignal"/>
    <property type="match status" value="1"/>
</dbReference>
<dbReference type="InterPro" id="IPR035965">
    <property type="entry name" value="PAS-like_dom_sf"/>
</dbReference>
<evidence type="ECO:0000256" key="3">
    <source>
        <dbReference type="SAM" id="Phobius"/>
    </source>
</evidence>
<organism evidence="7 8">
    <name type="scientific">Roseateles violae</name>
    <dbReference type="NCBI Taxonomy" id="3058042"/>
    <lineage>
        <taxon>Bacteria</taxon>
        <taxon>Pseudomonadati</taxon>
        <taxon>Pseudomonadota</taxon>
        <taxon>Betaproteobacteria</taxon>
        <taxon>Burkholderiales</taxon>
        <taxon>Sphaerotilaceae</taxon>
        <taxon>Roseateles</taxon>
    </lineage>
</organism>
<keyword evidence="3" id="KW-0812">Transmembrane</keyword>
<dbReference type="RefSeq" id="WP_290358535.1">
    <property type="nucleotide sequence ID" value="NZ_JAUHHC010000002.1"/>
</dbReference>
<dbReference type="InterPro" id="IPR000014">
    <property type="entry name" value="PAS"/>
</dbReference>
<sequence>MRVNEPVTQREYEFPDNATLMSTTDAQSHISYANAAFIEVSGFSREEVQGQPHNLVRHPDMPREAFADMWATLKGGEPWTALVKNRRKNGDHYWVRANATPVVRNGRTSGFMSVRTKASREEIAAAESLYRDFREGRAGNRRFHKGLIVRGGLWGWTSLLKTMSVRARIRWALLLPALALVGGASLLGLGGMALGELAGMALAAAALSCFFLETQIARPLEQMREQALQVASGASRQALQMDRVDEIGITMRTINQLGLMFRWLVDDVSQQVLTVETASNEIAQGTNDLSSRTEQAAASVQQTASSMEEMTATVKNNADTAQQANQLSGAASDAAAQGGHAVSQVVSTMRDISASSKKIADIIGVIDGIAFQTNILALNAAVEAARAGEQGRGFAVVAAEVRSLAQRSAEAAKEIKSLIGASVERVEVGGKLVDDAGRTMEAIVAQVRRVSDLIGEISSATVEQSAGIGQVGQSIAHLDQITQQNAALVEQSTAASQSLQQQAARLVEAVSVFR</sequence>
<reference evidence="7 8" key="1">
    <citation type="submission" date="2023-06" db="EMBL/GenBank/DDBJ databases">
        <title>Pelomonas sp. PFR6 16S ribosomal RNA gene Genome sequencing and assembly.</title>
        <authorList>
            <person name="Woo H."/>
        </authorList>
    </citation>
    <scope>NUCLEOTIDE SEQUENCE [LARGE SCALE GENOMIC DNA]</scope>
    <source>
        <strain evidence="7 8">PFR6</strain>
    </source>
</reference>
<evidence type="ECO:0000259" key="4">
    <source>
        <dbReference type="PROSITE" id="PS50111"/>
    </source>
</evidence>
<dbReference type="PANTHER" id="PTHR43531:SF7">
    <property type="entry name" value="AEROTAXIS RECEPTOR"/>
    <property type="match status" value="1"/>
</dbReference>
<gene>
    <name evidence="7" type="ORF">QWJ38_08040</name>
</gene>
<dbReference type="CDD" id="cd11386">
    <property type="entry name" value="MCP_signal"/>
    <property type="match status" value="1"/>
</dbReference>
<keyword evidence="3" id="KW-1133">Transmembrane helix</keyword>
<dbReference type="SUPFAM" id="SSF58104">
    <property type="entry name" value="Methyl-accepting chemotaxis protein (MCP) signaling domain"/>
    <property type="match status" value="1"/>
</dbReference>
<comment type="similarity">
    <text evidence="1">Belongs to the methyl-accepting chemotaxis (MCP) protein family.</text>
</comment>
<dbReference type="InterPro" id="IPR004090">
    <property type="entry name" value="Chemotax_Me-accpt_rcpt"/>
</dbReference>
<dbReference type="InterPro" id="IPR013655">
    <property type="entry name" value="PAS_fold_3"/>
</dbReference>
<dbReference type="PROSITE" id="PS50885">
    <property type="entry name" value="HAMP"/>
    <property type="match status" value="1"/>
</dbReference>
<dbReference type="Proteomes" id="UP001228044">
    <property type="component" value="Unassembled WGS sequence"/>
</dbReference>
<dbReference type="PANTHER" id="PTHR43531">
    <property type="entry name" value="PROTEIN ICFG"/>
    <property type="match status" value="1"/>
</dbReference>
<keyword evidence="2" id="KW-0807">Transducer</keyword>
<dbReference type="EMBL" id="JAUHHC010000002">
    <property type="protein sequence ID" value="MDN3920227.1"/>
    <property type="molecule type" value="Genomic_DNA"/>
</dbReference>
<feature type="transmembrane region" description="Helical" evidence="3">
    <location>
        <begin position="171"/>
        <end position="191"/>
    </location>
</feature>
<dbReference type="NCBIfam" id="TIGR00229">
    <property type="entry name" value="sensory_box"/>
    <property type="match status" value="1"/>
</dbReference>
<dbReference type="CDD" id="cd00130">
    <property type="entry name" value="PAS"/>
    <property type="match status" value="1"/>
</dbReference>
<dbReference type="PROSITE" id="PS50111">
    <property type="entry name" value="CHEMOTAXIS_TRANSDUC_2"/>
    <property type="match status" value="1"/>
</dbReference>
<evidence type="ECO:0000313" key="8">
    <source>
        <dbReference type="Proteomes" id="UP001228044"/>
    </source>
</evidence>